<accession>A0ABD0UZD0</accession>
<keyword evidence="2" id="KW-1185">Reference proteome</keyword>
<sequence length="117" mass="13420">MNPHVGKNSIQHCTAYVLEIDVDAFRKTPVEEIGLVDMLHSPFFDIDFENDHTVEEYMDRILFSLATAIDQRQPPVQWQLSHCPLVTSFSSNSSLNKTLSARFFLVASLILYQVFSR</sequence>
<name>A0ABD0UZD0_DENTH</name>
<dbReference type="EMBL" id="JANQDX010000010">
    <property type="protein sequence ID" value="KAL0917979.1"/>
    <property type="molecule type" value="Genomic_DNA"/>
</dbReference>
<organism evidence="1 2">
    <name type="scientific">Dendrobium thyrsiflorum</name>
    <name type="common">Pinecone-like raceme dendrobium</name>
    <name type="synonym">Orchid</name>
    <dbReference type="NCBI Taxonomy" id="117978"/>
    <lineage>
        <taxon>Eukaryota</taxon>
        <taxon>Viridiplantae</taxon>
        <taxon>Streptophyta</taxon>
        <taxon>Embryophyta</taxon>
        <taxon>Tracheophyta</taxon>
        <taxon>Spermatophyta</taxon>
        <taxon>Magnoliopsida</taxon>
        <taxon>Liliopsida</taxon>
        <taxon>Asparagales</taxon>
        <taxon>Orchidaceae</taxon>
        <taxon>Epidendroideae</taxon>
        <taxon>Malaxideae</taxon>
        <taxon>Dendrobiinae</taxon>
        <taxon>Dendrobium</taxon>
    </lineage>
</organism>
<dbReference type="AlphaFoldDB" id="A0ABD0UZD0"/>
<comment type="caution">
    <text evidence="1">The sequence shown here is derived from an EMBL/GenBank/DDBJ whole genome shotgun (WGS) entry which is preliminary data.</text>
</comment>
<protein>
    <submittedName>
        <fullName evidence="1">Uncharacterized protein</fullName>
    </submittedName>
</protein>
<dbReference type="Proteomes" id="UP001552299">
    <property type="component" value="Unassembled WGS sequence"/>
</dbReference>
<evidence type="ECO:0000313" key="2">
    <source>
        <dbReference type="Proteomes" id="UP001552299"/>
    </source>
</evidence>
<proteinExistence type="predicted"/>
<evidence type="ECO:0000313" key="1">
    <source>
        <dbReference type="EMBL" id="KAL0917979.1"/>
    </source>
</evidence>
<reference evidence="1 2" key="1">
    <citation type="journal article" date="2024" name="Plant Biotechnol. J.">
        <title>Dendrobium thyrsiflorum genome and its molecular insights into genes involved in important horticultural traits.</title>
        <authorList>
            <person name="Chen B."/>
            <person name="Wang J.Y."/>
            <person name="Zheng P.J."/>
            <person name="Li K.L."/>
            <person name="Liang Y.M."/>
            <person name="Chen X.F."/>
            <person name="Zhang C."/>
            <person name="Zhao X."/>
            <person name="He X."/>
            <person name="Zhang G.Q."/>
            <person name="Liu Z.J."/>
            <person name="Xu Q."/>
        </authorList>
    </citation>
    <scope>NUCLEOTIDE SEQUENCE [LARGE SCALE GENOMIC DNA]</scope>
    <source>
        <strain evidence="1">GZMU011</strain>
    </source>
</reference>
<gene>
    <name evidence="1" type="ORF">M5K25_013093</name>
</gene>